<name>A0A7D5L2I9_9EURY</name>
<dbReference type="KEGG" id="halg:HUG10_00470"/>
<organism evidence="1 2">
    <name type="scientific">Halorarum halophilum</name>
    <dbReference type="NCBI Taxonomy" id="2743090"/>
    <lineage>
        <taxon>Archaea</taxon>
        <taxon>Methanobacteriati</taxon>
        <taxon>Methanobacteriota</taxon>
        <taxon>Stenosarchaea group</taxon>
        <taxon>Halobacteria</taxon>
        <taxon>Halobacteriales</taxon>
        <taxon>Haloferacaceae</taxon>
        <taxon>Halorarum</taxon>
    </lineage>
</organism>
<reference evidence="1 2" key="1">
    <citation type="submission" date="2020-07" db="EMBL/GenBank/DDBJ databases">
        <title>Gai3-2, isolated from salt lake.</title>
        <authorList>
            <person name="Cui H."/>
            <person name="Shi X."/>
        </authorList>
    </citation>
    <scope>NUCLEOTIDE SEQUENCE [LARGE SCALE GENOMIC DNA]</scope>
    <source>
        <strain evidence="1 2">Gai3-2</strain>
    </source>
</reference>
<dbReference type="OrthoDB" id="328061at2157"/>
<dbReference type="EMBL" id="CP058529">
    <property type="protein sequence ID" value="QLG26103.1"/>
    <property type="molecule type" value="Genomic_DNA"/>
</dbReference>
<dbReference type="GeneID" id="56027261"/>
<proteinExistence type="predicted"/>
<accession>A0A7D5L2I9</accession>
<protein>
    <submittedName>
        <fullName evidence="1">Uncharacterized protein</fullName>
    </submittedName>
</protein>
<evidence type="ECO:0000313" key="2">
    <source>
        <dbReference type="Proteomes" id="UP000509750"/>
    </source>
</evidence>
<dbReference type="RefSeq" id="WP_179167678.1">
    <property type="nucleotide sequence ID" value="NZ_CP058529.1"/>
</dbReference>
<evidence type="ECO:0000313" key="1">
    <source>
        <dbReference type="EMBL" id="QLG26103.1"/>
    </source>
</evidence>
<dbReference type="Proteomes" id="UP000509750">
    <property type="component" value="Chromosome"/>
</dbReference>
<sequence>MHRPVHSLALALLLLLATLSVPVAPAAADPADCFGTGEDLEIGSEGPTIDVSLYTSLFTNLPGEGEFGVSLVGTTGEHRIVTLRTGVVFAGVGDVTGFLADPFSRFGLAFDYRFELPMLSAVTGDDYTYEESDPPVDGIPEAECSVA</sequence>
<dbReference type="AlphaFoldDB" id="A0A7D5L2I9"/>
<dbReference type="InterPro" id="IPR055756">
    <property type="entry name" value="DUF7332"/>
</dbReference>
<gene>
    <name evidence="1" type="ORF">HUG10_00470</name>
</gene>
<keyword evidence="2" id="KW-1185">Reference proteome</keyword>
<dbReference type="Pfam" id="PF24019">
    <property type="entry name" value="DUF7332"/>
    <property type="match status" value="1"/>
</dbReference>